<proteinExistence type="predicted"/>
<organism evidence="2 3">
    <name type="scientific">Microvirga arsenatis</name>
    <dbReference type="NCBI Taxonomy" id="2692265"/>
    <lineage>
        <taxon>Bacteria</taxon>
        <taxon>Pseudomonadati</taxon>
        <taxon>Pseudomonadota</taxon>
        <taxon>Alphaproteobacteria</taxon>
        <taxon>Hyphomicrobiales</taxon>
        <taxon>Methylobacteriaceae</taxon>
        <taxon>Microvirga</taxon>
    </lineage>
</organism>
<evidence type="ECO:0000313" key="2">
    <source>
        <dbReference type="EMBL" id="NBJ23724.1"/>
    </source>
</evidence>
<name>A0ABW9YTP3_9HYPH</name>
<accession>A0ABW9YTP3</accession>
<protein>
    <submittedName>
        <fullName evidence="2">Uncharacterized protein</fullName>
    </submittedName>
</protein>
<keyword evidence="1" id="KW-0812">Transmembrane</keyword>
<evidence type="ECO:0000313" key="3">
    <source>
        <dbReference type="Proteomes" id="UP000818323"/>
    </source>
</evidence>
<comment type="caution">
    <text evidence="2">The sequence shown here is derived from an EMBL/GenBank/DDBJ whole genome shotgun (WGS) entry which is preliminary data.</text>
</comment>
<reference evidence="2 3" key="1">
    <citation type="submission" date="2020-01" db="EMBL/GenBank/DDBJ databases">
        <title>Microvirga sp. nov., an arsenate reduction bacterium isolated from Tibet hotspring sediments.</title>
        <authorList>
            <person name="Yuan C.-G."/>
        </authorList>
    </citation>
    <scope>NUCLEOTIDE SEQUENCE [LARGE SCALE GENOMIC DNA]</scope>
    <source>
        <strain evidence="2 3">SYSU G3D203</strain>
    </source>
</reference>
<keyword evidence="1" id="KW-1133">Transmembrane helix</keyword>
<gene>
    <name evidence="2" type="ORF">GR303_05070</name>
</gene>
<dbReference type="EMBL" id="JAAAXJ010000002">
    <property type="protein sequence ID" value="NBJ23724.1"/>
    <property type="molecule type" value="Genomic_DNA"/>
</dbReference>
<sequence length="147" mass="15794">MRFNLITTTRPKLHAKKLKKFVAALGYDLPLFACLDLVAEMLGYRDYRELHACVGSAPPSLGDAFVDDATAAARRRRHIAVLVDAGLDAGHAAAAVDAIGPTDYGEPPPAEDADDGKMSAFECEWGLCGAQKSVVVEIRKARRSRPG</sequence>
<dbReference type="Proteomes" id="UP000818323">
    <property type="component" value="Unassembled WGS sequence"/>
</dbReference>
<keyword evidence="1" id="KW-0472">Membrane</keyword>
<evidence type="ECO:0000256" key="1">
    <source>
        <dbReference type="SAM" id="Phobius"/>
    </source>
</evidence>
<keyword evidence="3" id="KW-1185">Reference proteome</keyword>
<feature type="transmembrane region" description="Helical" evidence="1">
    <location>
        <begin position="21"/>
        <end position="44"/>
    </location>
</feature>
<dbReference type="RefSeq" id="WP_161721095.1">
    <property type="nucleotide sequence ID" value="NZ_JAAAXI010000001.1"/>
</dbReference>